<dbReference type="OrthoDB" id="9795206at2"/>
<dbReference type="Pfam" id="PF13302">
    <property type="entry name" value="Acetyltransf_3"/>
    <property type="match status" value="1"/>
</dbReference>
<evidence type="ECO:0000256" key="3">
    <source>
        <dbReference type="ARBA" id="ARBA00038502"/>
    </source>
</evidence>
<feature type="domain" description="N-acetyltransferase" evidence="4">
    <location>
        <begin position="8"/>
        <end position="178"/>
    </location>
</feature>
<gene>
    <name evidence="5" type="ORF">ABW02_03445</name>
</gene>
<keyword evidence="1 5" id="KW-0808">Transferase</keyword>
<reference evidence="5 6" key="1">
    <citation type="submission" date="2015-05" db="EMBL/GenBank/DDBJ databases">
        <title>Whole genome sequence and identification of bacterial endophytes from Costus igneus.</title>
        <authorList>
            <person name="Lee Y.P."/>
            <person name="Gan H.M."/>
            <person name="Eng W."/>
            <person name="Wheatley M.S."/>
            <person name="Caraballo A."/>
            <person name="Polter S."/>
            <person name="Savka M.A."/>
            <person name="Hudson A.O."/>
        </authorList>
    </citation>
    <scope>NUCLEOTIDE SEQUENCE [LARGE SCALE GENOMIC DNA]</scope>
    <source>
        <strain evidence="5 6">RIT379</strain>
    </source>
</reference>
<evidence type="ECO:0000259" key="4">
    <source>
        <dbReference type="PROSITE" id="PS51186"/>
    </source>
</evidence>
<dbReference type="InterPro" id="IPR051531">
    <property type="entry name" value="N-acetyltransferase"/>
</dbReference>
<protein>
    <submittedName>
        <fullName evidence="5">Alanine acetyltransferase</fullName>
    </submittedName>
</protein>
<dbReference type="GO" id="GO:0008999">
    <property type="term" value="F:protein-N-terminal-alanine acetyltransferase activity"/>
    <property type="evidence" value="ECO:0007669"/>
    <property type="project" value="TreeGrafter"/>
</dbReference>
<dbReference type="InterPro" id="IPR016181">
    <property type="entry name" value="Acyl_CoA_acyltransferase"/>
</dbReference>
<dbReference type="PANTHER" id="PTHR43792">
    <property type="entry name" value="GNAT FAMILY, PUTATIVE (AFU_ORTHOLOGUE AFUA_3G00765)-RELATED-RELATED"/>
    <property type="match status" value="1"/>
</dbReference>
<dbReference type="GO" id="GO:0005737">
    <property type="term" value="C:cytoplasm"/>
    <property type="evidence" value="ECO:0007669"/>
    <property type="project" value="TreeGrafter"/>
</dbReference>
<dbReference type="Proteomes" id="UP000036045">
    <property type="component" value="Unassembled WGS sequence"/>
</dbReference>
<dbReference type="PANTHER" id="PTHR43792:SF8">
    <property type="entry name" value="[RIBOSOMAL PROTEIN US5]-ALANINE N-ACETYLTRANSFERASE"/>
    <property type="match status" value="1"/>
</dbReference>
<dbReference type="RefSeq" id="WP_047940514.1">
    <property type="nucleotide sequence ID" value="NZ_JBANBP010000020.1"/>
</dbReference>
<name>A0A0J1LFS6_NIACI</name>
<keyword evidence="6" id="KW-1185">Reference proteome</keyword>
<dbReference type="SUPFAM" id="SSF55729">
    <property type="entry name" value="Acyl-CoA N-acyltransferases (Nat)"/>
    <property type="match status" value="1"/>
</dbReference>
<dbReference type="InterPro" id="IPR000182">
    <property type="entry name" value="GNAT_dom"/>
</dbReference>
<evidence type="ECO:0000256" key="2">
    <source>
        <dbReference type="ARBA" id="ARBA00023315"/>
    </source>
</evidence>
<organism evidence="5 6">
    <name type="scientific">Niallia circulans</name>
    <name type="common">Bacillus circulans</name>
    <dbReference type="NCBI Taxonomy" id="1397"/>
    <lineage>
        <taxon>Bacteria</taxon>
        <taxon>Bacillati</taxon>
        <taxon>Bacillota</taxon>
        <taxon>Bacilli</taxon>
        <taxon>Bacillales</taxon>
        <taxon>Bacillaceae</taxon>
        <taxon>Niallia</taxon>
    </lineage>
</organism>
<dbReference type="AlphaFoldDB" id="A0A0J1LFS6"/>
<evidence type="ECO:0000313" key="6">
    <source>
        <dbReference type="Proteomes" id="UP000036045"/>
    </source>
</evidence>
<dbReference type="Gene3D" id="3.40.630.30">
    <property type="match status" value="1"/>
</dbReference>
<sequence>MVQTTDSIYIRLLEEKDAEGLWKLELKNRDFFKEYSIARKEEFYTMHFQQQLINTWKENAKQDIDYHFGIFLQESNELIGSVNLYMVRREPAHNAIVGYVLDKDSNGKGYMTLAVKKLVDYAFHTLSLHRLEAGVMPHNIGSIRVLEKAGFHKEGVAKSNVKINGEWKDHQILAIINPND</sequence>
<comment type="caution">
    <text evidence="5">The sequence shown here is derived from an EMBL/GenBank/DDBJ whole genome shotgun (WGS) entry which is preliminary data.</text>
</comment>
<proteinExistence type="inferred from homology"/>
<evidence type="ECO:0000313" key="5">
    <source>
        <dbReference type="EMBL" id="KLV27960.1"/>
    </source>
</evidence>
<accession>A0A0J1LFS6</accession>
<dbReference type="PROSITE" id="PS51186">
    <property type="entry name" value="GNAT"/>
    <property type="match status" value="1"/>
</dbReference>
<dbReference type="EMBL" id="LDPH01000002">
    <property type="protein sequence ID" value="KLV27960.1"/>
    <property type="molecule type" value="Genomic_DNA"/>
</dbReference>
<evidence type="ECO:0000256" key="1">
    <source>
        <dbReference type="ARBA" id="ARBA00022679"/>
    </source>
</evidence>
<dbReference type="PATRIC" id="fig|1397.4.peg.1962"/>
<keyword evidence="2" id="KW-0012">Acyltransferase</keyword>
<comment type="similarity">
    <text evidence="3">Belongs to the acetyltransferase family. RimJ subfamily.</text>
</comment>